<sequence>MSFWSQLRRRLSAKSVAAIDAIAITAPRRSLEALMDARFYLAKYPDVRDAGVDPVEHFAAAGQAEGRHPLDVTAPDATARIDLALSIDPQNASARGARILLLLASDTVEAGRQALDLHGGTVGEPRACFDLEGAFEQFASRALSRSLRFESLDDFREISPLVDDISARFPHSAALAALAGLLHFEANDLGVAERQLRSLDLTLLSVDISSLCTSVLQQLEDFKGAALPANATSAVLLLDTSFPSQVSSFRYGEFSSYLAEMDDAVMLVRPDGNLFRYGEKYSFAELTRAFNEVSSRGRPVVGPMCNLGSRQPQVAYCVFLNLAHLFFSQIGLPYARNLVFTLYPGGGFAPGNAVSDTKLAKVFANPCLSKVVTTQNLTRDYLIDKGYCKGEDILHVFGGIVPAAYAADPLWTPMPLDGTLNVCFVAQRYSPLGAEKGYDIFAQIVRLLSSSSGIHFHVVGGFDRDVVDLGGAKNVTFYGSRPASFFPEFYKRMHVVVSPNIRMFDLDPKVPATFDGFPTTAVVEAGLQGAAMLATDFLGMNQRLDGSRIFTSKELILIDREPARIAEILRGFMKDPDALQALRVSGRLALLREFGFERQMRPRINLLNSYLRN</sequence>
<feature type="domain" description="Spore protein YkvP/CgeB glycosyl transferase-like" evidence="1">
    <location>
        <begin position="444"/>
        <end position="600"/>
    </location>
</feature>
<accession>A0A502DTW8</accession>
<name>A0A502DTW8_9BURK</name>
<protein>
    <recommendedName>
        <fullName evidence="1">Spore protein YkvP/CgeB glycosyl transferase-like domain-containing protein</fullName>
    </recommendedName>
</protein>
<dbReference type="SUPFAM" id="SSF53756">
    <property type="entry name" value="UDP-Glycosyltransferase/glycogen phosphorylase"/>
    <property type="match status" value="1"/>
</dbReference>
<dbReference type="Pfam" id="PF13524">
    <property type="entry name" value="Glyco_trans_1_2"/>
    <property type="match status" value="1"/>
</dbReference>
<dbReference type="EMBL" id="RCZI01000002">
    <property type="protein sequence ID" value="TPG28793.1"/>
    <property type="molecule type" value="Genomic_DNA"/>
</dbReference>
<dbReference type="Gene3D" id="3.40.50.2000">
    <property type="entry name" value="Glycogen Phosphorylase B"/>
    <property type="match status" value="1"/>
</dbReference>
<gene>
    <name evidence="2" type="ORF">EAH82_08360</name>
</gene>
<dbReference type="Proteomes" id="UP000319212">
    <property type="component" value="Unassembled WGS sequence"/>
</dbReference>
<reference evidence="2 3" key="1">
    <citation type="journal article" date="2019" name="Environ. Microbiol.">
        <title>Species interactions and distinct microbial communities in high Arctic permafrost affected cryosols are associated with the CH4 and CO2 gas fluxes.</title>
        <authorList>
            <person name="Altshuler I."/>
            <person name="Hamel J."/>
            <person name="Turney S."/>
            <person name="Magnuson E."/>
            <person name="Levesque R."/>
            <person name="Greer C."/>
            <person name="Whyte L.G."/>
        </authorList>
    </citation>
    <scope>NUCLEOTIDE SEQUENCE [LARGE SCALE GENOMIC DNA]</scope>
    <source>
        <strain evidence="2 3">S06.C</strain>
    </source>
</reference>
<organism evidence="2 3">
    <name type="scientific">Variovorax guangxiensis</name>
    <dbReference type="NCBI Taxonomy" id="1775474"/>
    <lineage>
        <taxon>Bacteria</taxon>
        <taxon>Pseudomonadati</taxon>
        <taxon>Pseudomonadota</taxon>
        <taxon>Betaproteobacteria</taxon>
        <taxon>Burkholderiales</taxon>
        <taxon>Comamonadaceae</taxon>
        <taxon>Variovorax</taxon>
    </lineage>
</organism>
<dbReference type="RefSeq" id="WP_140840678.1">
    <property type="nucleotide sequence ID" value="NZ_RCZI01000002.1"/>
</dbReference>
<comment type="caution">
    <text evidence="2">The sequence shown here is derived from an EMBL/GenBank/DDBJ whole genome shotgun (WGS) entry which is preliminary data.</text>
</comment>
<evidence type="ECO:0000259" key="1">
    <source>
        <dbReference type="Pfam" id="PF13524"/>
    </source>
</evidence>
<proteinExistence type="predicted"/>
<dbReference type="OrthoDB" id="8642125at2"/>
<dbReference type="InterPro" id="IPR055259">
    <property type="entry name" value="YkvP/CgeB_Glyco_trans-like"/>
</dbReference>
<dbReference type="AlphaFoldDB" id="A0A502DTW8"/>
<evidence type="ECO:0000313" key="3">
    <source>
        <dbReference type="Proteomes" id="UP000319212"/>
    </source>
</evidence>
<evidence type="ECO:0000313" key="2">
    <source>
        <dbReference type="EMBL" id="TPG28793.1"/>
    </source>
</evidence>